<feature type="chain" id="PRO_5030843340" description="PKD domain-containing protein" evidence="1">
    <location>
        <begin position="24"/>
        <end position="666"/>
    </location>
</feature>
<proteinExistence type="predicted"/>
<dbReference type="InterPro" id="IPR013783">
    <property type="entry name" value="Ig-like_fold"/>
</dbReference>
<organism evidence="3 4">
    <name type="scientific">Treponema ruminis</name>
    <dbReference type="NCBI Taxonomy" id="744515"/>
    <lineage>
        <taxon>Bacteria</taxon>
        <taxon>Pseudomonadati</taxon>
        <taxon>Spirochaetota</taxon>
        <taxon>Spirochaetia</taxon>
        <taxon>Spirochaetales</taxon>
        <taxon>Treponemataceae</taxon>
        <taxon>Treponema</taxon>
    </lineage>
</organism>
<evidence type="ECO:0000256" key="1">
    <source>
        <dbReference type="SAM" id="SignalP"/>
    </source>
</evidence>
<keyword evidence="4" id="KW-1185">Reference proteome</keyword>
<dbReference type="EMBL" id="JACHFQ010000004">
    <property type="protein sequence ID" value="MBB5225891.1"/>
    <property type="molecule type" value="Genomic_DNA"/>
</dbReference>
<feature type="signal peptide" evidence="1">
    <location>
        <begin position="1"/>
        <end position="23"/>
    </location>
</feature>
<comment type="caution">
    <text evidence="3">The sequence shown here is derived from an EMBL/GenBank/DDBJ whole genome shotgun (WGS) entry which is preliminary data.</text>
</comment>
<dbReference type="RefSeq" id="WP_184658637.1">
    <property type="nucleotide sequence ID" value="NZ_CP031518.1"/>
</dbReference>
<evidence type="ECO:0000313" key="4">
    <source>
        <dbReference type="Proteomes" id="UP000518887"/>
    </source>
</evidence>
<accession>A0A7W8G8Y0</accession>
<reference evidence="3 4" key="1">
    <citation type="submission" date="2020-08" db="EMBL/GenBank/DDBJ databases">
        <title>Genomic Encyclopedia of Type Strains, Phase IV (KMG-IV): sequencing the most valuable type-strain genomes for metagenomic binning, comparative biology and taxonomic classification.</title>
        <authorList>
            <person name="Goeker M."/>
        </authorList>
    </citation>
    <scope>NUCLEOTIDE SEQUENCE [LARGE SCALE GENOMIC DNA]</scope>
    <source>
        <strain evidence="3 4">DSM 103462</strain>
    </source>
</reference>
<dbReference type="InterPro" id="IPR000601">
    <property type="entry name" value="PKD_dom"/>
</dbReference>
<dbReference type="Gene3D" id="2.60.40.2700">
    <property type="match status" value="2"/>
</dbReference>
<keyword evidence="1" id="KW-0732">Signal</keyword>
<dbReference type="Pfam" id="PF00801">
    <property type="entry name" value="PKD"/>
    <property type="match status" value="1"/>
</dbReference>
<dbReference type="Gene3D" id="2.60.40.10">
    <property type="entry name" value="Immunoglobulins"/>
    <property type="match status" value="3"/>
</dbReference>
<name>A0A7W8G8Y0_9SPIR</name>
<protein>
    <recommendedName>
        <fullName evidence="2">PKD domain-containing protein</fullName>
    </recommendedName>
</protein>
<dbReference type="AlphaFoldDB" id="A0A7W8G8Y0"/>
<dbReference type="PROSITE" id="PS51257">
    <property type="entry name" value="PROKAR_LIPOPROTEIN"/>
    <property type="match status" value="1"/>
</dbReference>
<evidence type="ECO:0000313" key="3">
    <source>
        <dbReference type="EMBL" id="MBB5225891.1"/>
    </source>
</evidence>
<dbReference type="Proteomes" id="UP000518887">
    <property type="component" value="Unassembled WGS sequence"/>
</dbReference>
<sequence length="666" mass="71249">MKKILLALTGALFLLASCSTSSGDDSDDWVRPFVPDVQVTSAKSDYYVGESLELKAVASGNGTLTYQWYKVNGEEDLEIENATESVYTSQESTAGEFSYAVIVKNTLEGKSEEKRSENIKILVSVKQAAKAEKPWVNEVKSDKLTYAAGEDIKLSVRALALDGGSLSYKWFKDDEEISGANEKEYVFEKAAPGAYKFKVAVTSSLNGTTATTESENIEIIVSEEAKKDAEKPNFAGSLLSLACKVGEEVKLSVDALVSDGGTITWQWYKIGSDGTAALIAGAKNKEFTVPTDKYGEFTYKVVATNNNSSATGETKSEASLTCLVTVYDASKTNAKIPSIVIQPQGGTYSEIDEIKPLTVSASIAGIAGEADDTGSFKYAWYKAGSEKVLSSAESYLPEISGPASESYYVVVTNEYAKATGNKTASVKSDVVTVTVTAYEAPKPLITVEPKSANYIVGNDADSLSVTAQSDKGSLSYQWYMILDGAEKALEGQTGRYFEGVSTQKEGTFNYFVRVTNTLEAKGKKFTAYTDSSVAKITVEEKPNPDVNAQTPVITKEPAGKTYAADATSAEALTVSVSVSDGGNLSYQWYSNTENSNQGGSPISEATGASYTPELTETSVFYYCIVTNTLTLGEKSDSKSKASSTAEVKKLKETNNNGNAGIGFDFN</sequence>
<gene>
    <name evidence="3" type="ORF">HNP76_001259</name>
</gene>
<evidence type="ECO:0000259" key="2">
    <source>
        <dbReference type="Pfam" id="PF00801"/>
    </source>
</evidence>
<feature type="domain" description="PKD" evidence="2">
    <location>
        <begin position="243"/>
        <end position="315"/>
    </location>
</feature>